<dbReference type="PRINTS" id="PR00081">
    <property type="entry name" value="GDHRDH"/>
</dbReference>
<evidence type="ECO:0000313" key="3">
    <source>
        <dbReference type="Proteomes" id="UP000237481"/>
    </source>
</evidence>
<dbReference type="PANTHER" id="PTHR43157">
    <property type="entry name" value="PHOSPHATIDYLINOSITOL-GLYCAN BIOSYNTHESIS CLASS F PROTEIN-RELATED"/>
    <property type="match status" value="1"/>
</dbReference>
<name>A0A2S4KQY5_9HYPO</name>
<evidence type="ECO:0000256" key="1">
    <source>
        <dbReference type="ARBA" id="ARBA00023002"/>
    </source>
</evidence>
<keyword evidence="1" id="KW-0560">Oxidoreductase</keyword>
<protein>
    <submittedName>
        <fullName evidence="2">Uncharacterized protein</fullName>
    </submittedName>
</protein>
<dbReference type="Pfam" id="PF00106">
    <property type="entry name" value="adh_short"/>
    <property type="match status" value="1"/>
</dbReference>
<proteinExistence type="predicted"/>
<dbReference type="PANTHER" id="PTHR43157:SF61">
    <property type="entry name" value="DEHYDROGENASE_REDUCTASE FAMILY PROTEIN, PUTATIVE (AFU_ORTHOLOGUE AFUA_3G01250)-RELATED"/>
    <property type="match status" value="1"/>
</dbReference>
<keyword evidence="3" id="KW-1185">Reference proteome</keyword>
<comment type="caution">
    <text evidence="2">The sequence shown here is derived from an EMBL/GenBank/DDBJ whole genome shotgun (WGS) entry which is preliminary data.</text>
</comment>
<dbReference type="OrthoDB" id="542013at2759"/>
<dbReference type="Proteomes" id="UP000237481">
    <property type="component" value="Unassembled WGS sequence"/>
</dbReference>
<dbReference type="EMBL" id="PKSG01000830">
    <property type="protein sequence ID" value="POR32580.1"/>
    <property type="molecule type" value="Genomic_DNA"/>
</dbReference>
<evidence type="ECO:0000313" key="2">
    <source>
        <dbReference type="EMBL" id="POR32580.1"/>
    </source>
</evidence>
<reference evidence="2 3" key="1">
    <citation type="submission" date="2018-01" db="EMBL/GenBank/DDBJ databases">
        <title>Harnessing the power of phylogenomics to disentangle the directionality and signatures of interkingdom host jumping in the parasitic fungal genus Tolypocladium.</title>
        <authorList>
            <person name="Quandt C.A."/>
            <person name="Patterson W."/>
            <person name="Spatafora J.W."/>
        </authorList>
    </citation>
    <scope>NUCLEOTIDE SEQUENCE [LARGE SCALE GENOMIC DNA]</scope>
    <source>
        <strain evidence="2 3">NRBC 100945</strain>
    </source>
</reference>
<dbReference type="SUPFAM" id="SSF51735">
    <property type="entry name" value="NAD(P)-binding Rossmann-fold domains"/>
    <property type="match status" value="1"/>
</dbReference>
<dbReference type="InterPro" id="IPR036291">
    <property type="entry name" value="NAD(P)-bd_dom_sf"/>
</dbReference>
<organism evidence="2 3">
    <name type="scientific">Tolypocladium paradoxum</name>
    <dbReference type="NCBI Taxonomy" id="94208"/>
    <lineage>
        <taxon>Eukaryota</taxon>
        <taxon>Fungi</taxon>
        <taxon>Dikarya</taxon>
        <taxon>Ascomycota</taxon>
        <taxon>Pezizomycotina</taxon>
        <taxon>Sordariomycetes</taxon>
        <taxon>Hypocreomycetidae</taxon>
        <taxon>Hypocreales</taxon>
        <taxon>Ophiocordycipitaceae</taxon>
        <taxon>Tolypocladium</taxon>
    </lineage>
</organism>
<sequence>MDSQEWIKSQRKELPITLTADECRGKTYIVTGATSGLGLECTKHLVRLECAHVVIAVRNLKRGEVVKASIENKTGRLGVIHVWHLDLASFDSVTAFAKRAEAELERVDGVVANAGVANGYWIETAGMESNLTVNVLGNLLFVVLMFPILRKSAVNFTMTPCITITGTMGAFSTLQCLQKFDRDNIFNDLNTRKRWEPDIDARYVFSKLLLHFATRQIAAIAPVKRTGVVVNIVNPGLCKTNLQSNVRLPMRIIALIMKLLIGRTAEVGSRTLLHGIASGAESHGKYLSDCQIREEEVPEWISNEDGMICQGKVWAQITEKLESIQQGCIKAVLHDV</sequence>
<gene>
    <name evidence="2" type="ORF">TPAR_07214</name>
</gene>
<dbReference type="Gene3D" id="3.40.50.720">
    <property type="entry name" value="NAD(P)-binding Rossmann-like Domain"/>
    <property type="match status" value="1"/>
</dbReference>
<dbReference type="GO" id="GO:0016491">
    <property type="term" value="F:oxidoreductase activity"/>
    <property type="evidence" value="ECO:0007669"/>
    <property type="project" value="UniProtKB-KW"/>
</dbReference>
<dbReference type="STRING" id="94208.A0A2S4KQY5"/>
<accession>A0A2S4KQY5</accession>
<dbReference type="AlphaFoldDB" id="A0A2S4KQY5"/>
<dbReference type="InterPro" id="IPR002347">
    <property type="entry name" value="SDR_fam"/>
</dbReference>